<dbReference type="EMBL" id="MAJU01000031">
    <property type="protein sequence ID" value="OCH17133.1"/>
    <property type="molecule type" value="Genomic_DNA"/>
</dbReference>
<protein>
    <recommendedName>
        <fullName evidence="3">Phytanoyl-CoA dioxygenase</fullName>
    </recommendedName>
</protein>
<name>A0A1B9NTV0_ALILO</name>
<evidence type="ECO:0000313" key="1">
    <source>
        <dbReference type="EMBL" id="OCH17133.1"/>
    </source>
</evidence>
<comment type="caution">
    <text evidence="1">The sequence shown here is derived from an EMBL/GenBank/DDBJ whole genome shotgun (WGS) entry which is preliminary data.</text>
</comment>
<dbReference type="STRING" id="688.A6E04_19975"/>
<dbReference type="OrthoDB" id="345086at2"/>
<accession>A0A1B9NTV0</accession>
<dbReference type="RefSeq" id="WP_065612213.1">
    <property type="nucleotide sequence ID" value="NZ_CAWMPN010000031.1"/>
</dbReference>
<dbReference type="GO" id="GO:0016706">
    <property type="term" value="F:2-oxoglutarate-dependent dioxygenase activity"/>
    <property type="evidence" value="ECO:0007669"/>
    <property type="project" value="UniProtKB-ARBA"/>
</dbReference>
<gene>
    <name evidence="1" type="ORF">A6E04_19975</name>
</gene>
<organism evidence="1 2">
    <name type="scientific">Aliivibrio logei</name>
    <name type="common">Vibrio logei</name>
    <dbReference type="NCBI Taxonomy" id="688"/>
    <lineage>
        <taxon>Bacteria</taxon>
        <taxon>Pseudomonadati</taxon>
        <taxon>Pseudomonadota</taxon>
        <taxon>Gammaproteobacteria</taxon>
        <taxon>Vibrionales</taxon>
        <taxon>Vibrionaceae</taxon>
        <taxon>Aliivibrio</taxon>
    </lineage>
</organism>
<dbReference type="Pfam" id="PF05721">
    <property type="entry name" value="PhyH"/>
    <property type="match status" value="1"/>
</dbReference>
<dbReference type="Gene3D" id="2.60.120.620">
    <property type="entry name" value="q2cbj1_9rhob like domain"/>
    <property type="match status" value="1"/>
</dbReference>
<evidence type="ECO:0000313" key="2">
    <source>
        <dbReference type="Proteomes" id="UP000093523"/>
    </source>
</evidence>
<reference evidence="1 2" key="1">
    <citation type="submission" date="2016-06" db="EMBL/GenBank/DDBJ databases">
        <authorList>
            <person name="Kjaerup R.B."/>
            <person name="Dalgaard T.S."/>
            <person name="Juul-Madsen H.R."/>
        </authorList>
    </citation>
    <scope>NUCLEOTIDE SEQUENCE [LARGE SCALE GENOMIC DNA]</scope>
    <source>
        <strain evidence="1 2">1S159</strain>
    </source>
</reference>
<dbReference type="SUPFAM" id="SSF51197">
    <property type="entry name" value="Clavaminate synthase-like"/>
    <property type="match status" value="1"/>
</dbReference>
<evidence type="ECO:0008006" key="3">
    <source>
        <dbReference type="Google" id="ProtNLM"/>
    </source>
</evidence>
<dbReference type="InterPro" id="IPR008775">
    <property type="entry name" value="Phytyl_CoA_dOase-like"/>
</dbReference>
<dbReference type="AlphaFoldDB" id="A0A1B9NTV0"/>
<dbReference type="Proteomes" id="UP000093523">
    <property type="component" value="Unassembled WGS sequence"/>
</dbReference>
<proteinExistence type="predicted"/>
<dbReference type="PANTHER" id="PTHR40470">
    <property type="entry name" value="PHYTANOYL-COA DIOXYGENASE FAMILY PROTEIN (AFU_ORTHOLOGUE AFUA_2G15850)"/>
    <property type="match status" value="1"/>
</dbReference>
<dbReference type="PANTHER" id="PTHR40470:SF1">
    <property type="entry name" value="PHYTANOYL-COA DIOXYGENASE FAMILY PROTEIN (AFU_ORTHOLOGUE AFUA_2G15850)"/>
    <property type="match status" value="1"/>
</dbReference>
<sequence>MVDNQSQLQSSYEEQGYFVIRNYFTASEMSYLRDVILKFHELWKEDNAEFYQEEAFNSSLITGSQYLEFNDRVKLFNFISSKKIMSAVDVVIPTNPVFMNTQLFFNPVNPQQKDFWHRDCQYDHDVEVQKKVIHDTQVVHLRIPLFDELGMEIIPGTHKRWDNAEEFDIRQEENGHESHEDISGGKKIGLAAGDLLVFSADMIHRGLYGLDRLALDILTFDSAADFVDYIDDDCLPDTLILSNINDPRLFLNAIELKSKYSLSENDDSFRDPNTMDDDNGIMKSKLCTAG</sequence>